<keyword evidence="2" id="KW-1185">Reference proteome</keyword>
<sequence>MTLLHGSLGRSRRKFLFMVITVHTTVTDTIPILETRMNGLSWEAQPLCVGRCTYVLFLCATDNPHVYRIWPWGYRVWYGYGGEGAFLLN</sequence>
<name>A0AAJ0AMV0_9PEZI</name>
<protein>
    <submittedName>
        <fullName evidence="1">Uncharacterized protein</fullName>
    </submittedName>
</protein>
<proteinExistence type="predicted"/>
<organism evidence="1 2">
    <name type="scientific">Colletotrichum godetiae</name>
    <dbReference type="NCBI Taxonomy" id="1209918"/>
    <lineage>
        <taxon>Eukaryota</taxon>
        <taxon>Fungi</taxon>
        <taxon>Dikarya</taxon>
        <taxon>Ascomycota</taxon>
        <taxon>Pezizomycotina</taxon>
        <taxon>Sordariomycetes</taxon>
        <taxon>Hypocreomycetidae</taxon>
        <taxon>Glomerellales</taxon>
        <taxon>Glomerellaceae</taxon>
        <taxon>Colletotrichum</taxon>
        <taxon>Colletotrichum acutatum species complex</taxon>
    </lineage>
</organism>
<evidence type="ECO:0000313" key="2">
    <source>
        <dbReference type="Proteomes" id="UP001224890"/>
    </source>
</evidence>
<evidence type="ECO:0000313" key="1">
    <source>
        <dbReference type="EMBL" id="KAK1674626.1"/>
    </source>
</evidence>
<reference evidence="1" key="1">
    <citation type="submission" date="2021-06" db="EMBL/GenBank/DDBJ databases">
        <title>Comparative genomics, transcriptomics and evolutionary studies reveal genomic signatures of adaptation to plant cell wall in hemibiotrophic fungi.</title>
        <authorList>
            <consortium name="DOE Joint Genome Institute"/>
            <person name="Baroncelli R."/>
            <person name="Diaz J.F."/>
            <person name="Benocci T."/>
            <person name="Peng M."/>
            <person name="Battaglia E."/>
            <person name="Haridas S."/>
            <person name="Andreopoulos W."/>
            <person name="Labutti K."/>
            <person name="Pangilinan J."/>
            <person name="Floch G.L."/>
            <person name="Makela M.R."/>
            <person name="Henrissat B."/>
            <person name="Grigoriev I.V."/>
            <person name="Crouch J.A."/>
            <person name="De Vries R.P."/>
            <person name="Sukno S.A."/>
            <person name="Thon M.R."/>
        </authorList>
    </citation>
    <scope>NUCLEOTIDE SEQUENCE</scope>
    <source>
        <strain evidence="1">CBS 193.32</strain>
    </source>
</reference>
<dbReference type="GeneID" id="85450336"/>
<dbReference type="EMBL" id="JAHMHR010000025">
    <property type="protein sequence ID" value="KAK1674626.1"/>
    <property type="molecule type" value="Genomic_DNA"/>
</dbReference>
<accession>A0AAJ0AMV0</accession>
<comment type="caution">
    <text evidence="1">The sequence shown here is derived from an EMBL/GenBank/DDBJ whole genome shotgun (WGS) entry which is preliminary data.</text>
</comment>
<dbReference type="Proteomes" id="UP001224890">
    <property type="component" value="Unassembled WGS sequence"/>
</dbReference>
<dbReference type="AlphaFoldDB" id="A0AAJ0AMV0"/>
<gene>
    <name evidence="1" type="ORF">BDP55DRAFT_179408</name>
</gene>
<dbReference type="RefSeq" id="XP_060428629.1">
    <property type="nucleotide sequence ID" value="XM_060565810.1"/>
</dbReference>